<comment type="caution">
    <text evidence="1">The sequence shown here is derived from an EMBL/GenBank/DDBJ whole genome shotgun (WGS) entry which is preliminary data.</text>
</comment>
<name>A0ABY3FK20_9FLAO</name>
<proteinExistence type="predicted"/>
<evidence type="ECO:0000313" key="1">
    <source>
        <dbReference type="EMBL" id="TWH99451.1"/>
    </source>
</evidence>
<sequence length="124" mass="14504">MSNGIQMQEIKQIYRNNLGSAFYWKKDNAVLWDKVQLIFRETGFYFTPQELQLFKCCIDESYIQNNCCASCELKNKCHKFLLKTPCSQIDLAVSMEELNAVKDLVEGTLFKIKLEYYLFGEGMN</sequence>
<reference evidence="1 2" key="1">
    <citation type="journal article" date="2015" name="Stand. Genomic Sci.">
        <title>Genomic Encyclopedia of Bacterial and Archaeal Type Strains, Phase III: the genomes of soil and plant-associated and newly described type strains.</title>
        <authorList>
            <person name="Whitman W.B."/>
            <person name="Woyke T."/>
            <person name="Klenk H.P."/>
            <person name="Zhou Y."/>
            <person name="Lilburn T.G."/>
            <person name="Beck B.J."/>
            <person name="De Vos P."/>
            <person name="Vandamme P."/>
            <person name="Eisen J.A."/>
            <person name="Garrity G."/>
            <person name="Hugenholtz P."/>
            <person name="Kyrpides N.C."/>
        </authorList>
    </citation>
    <scope>NUCLEOTIDE SEQUENCE [LARGE SCALE GENOMIC DNA]</scope>
    <source>
        <strain evidence="1 2">CGMCC 1.6847</strain>
    </source>
</reference>
<protein>
    <submittedName>
        <fullName evidence="1">Uncharacterized protein</fullName>
    </submittedName>
</protein>
<gene>
    <name evidence="1" type="ORF">IQ05_03080</name>
</gene>
<evidence type="ECO:0000313" key="2">
    <source>
        <dbReference type="Proteomes" id="UP000317519"/>
    </source>
</evidence>
<dbReference type="Proteomes" id="UP000317519">
    <property type="component" value="Unassembled WGS sequence"/>
</dbReference>
<dbReference type="EMBL" id="VLKO01000014">
    <property type="protein sequence ID" value="TWH99451.1"/>
    <property type="molecule type" value="Genomic_DNA"/>
</dbReference>
<accession>A0ABY3FK20</accession>
<keyword evidence="2" id="KW-1185">Reference proteome</keyword>
<organism evidence="1 2">
    <name type="scientific">Flavobacterium tiangeerense</name>
    <dbReference type="NCBI Taxonomy" id="459471"/>
    <lineage>
        <taxon>Bacteria</taxon>
        <taxon>Pseudomonadati</taxon>
        <taxon>Bacteroidota</taxon>
        <taxon>Flavobacteriia</taxon>
        <taxon>Flavobacteriales</taxon>
        <taxon>Flavobacteriaceae</taxon>
        <taxon>Flavobacterium</taxon>
    </lineage>
</organism>